<gene>
    <name evidence="2" type="ORF">BDV95DRAFT_606585</name>
</gene>
<protein>
    <submittedName>
        <fullName evidence="2">Uncharacterized protein</fullName>
    </submittedName>
</protein>
<evidence type="ECO:0000313" key="2">
    <source>
        <dbReference type="EMBL" id="KAF2872019.1"/>
    </source>
</evidence>
<dbReference type="OrthoDB" id="3438340at2759"/>
<feature type="compositionally biased region" description="Basic residues" evidence="1">
    <location>
        <begin position="219"/>
        <end position="233"/>
    </location>
</feature>
<feature type="compositionally biased region" description="Polar residues" evidence="1">
    <location>
        <begin position="106"/>
        <end position="116"/>
    </location>
</feature>
<keyword evidence="3" id="KW-1185">Reference proteome</keyword>
<dbReference type="InterPro" id="IPR021641">
    <property type="entry name" value="DUF3245"/>
</dbReference>
<dbReference type="Pfam" id="PF11595">
    <property type="entry name" value="DUF3245"/>
    <property type="match status" value="1"/>
</dbReference>
<feature type="region of interest" description="Disordered" evidence="1">
    <location>
        <begin position="97"/>
        <end position="233"/>
    </location>
</feature>
<reference evidence="2 3" key="1">
    <citation type="submission" date="2020-01" db="EMBL/GenBank/DDBJ databases">
        <authorList>
            <consortium name="DOE Joint Genome Institute"/>
            <person name="Haridas S."/>
            <person name="Albert R."/>
            <person name="Binder M."/>
            <person name="Bloem J."/>
            <person name="Labutti K."/>
            <person name="Salamov A."/>
            <person name="Andreopoulos B."/>
            <person name="Baker S.E."/>
            <person name="Barry K."/>
            <person name="Bills G."/>
            <person name="Bluhm B.H."/>
            <person name="Cannon C."/>
            <person name="Castanera R."/>
            <person name="Culley D.E."/>
            <person name="Daum C."/>
            <person name="Ezra D."/>
            <person name="Gonzalez J.B."/>
            <person name="Henrissat B."/>
            <person name="Kuo A."/>
            <person name="Liang C."/>
            <person name="Lipzen A."/>
            <person name="Lutzoni F."/>
            <person name="Magnuson J."/>
            <person name="Mondo S."/>
            <person name="Nolan M."/>
            <person name="Ohm R."/>
            <person name="Pangilinan J."/>
            <person name="Park H.-J.H."/>
            <person name="Ramirez L."/>
            <person name="Alfaro M."/>
            <person name="Sun H."/>
            <person name="Tritt A."/>
            <person name="Yoshinaga Y."/>
            <person name="Zwiers L.-H.L."/>
            <person name="Turgeon B.G."/>
            <person name="Goodwin S.B."/>
            <person name="Spatafora J.W."/>
            <person name="Crous P.W."/>
            <person name="Grigoriev I.V."/>
        </authorList>
    </citation>
    <scope>NUCLEOTIDE SEQUENCE [LARGE SCALE GENOMIC DNA]</scope>
    <source>
        <strain evidence="2 3">CBS 611.86</strain>
    </source>
</reference>
<name>A0A7C8M968_9PLEO</name>
<dbReference type="Proteomes" id="UP000481861">
    <property type="component" value="Unassembled WGS sequence"/>
</dbReference>
<dbReference type="EMBL" id="JAADJZ010000010">
    <property type="protein sequence ID" value="KAF2872019.1"/>
    <property type="molecule type" value="Genomic_DNA"/>
</dbReference>
<feature type="region of interest" description="Disordered" evidence="1">
    <location>
        <begin position="59"/>
        <end position="81"/>
    </location>
</feature>
<evidence type="ECO:0000256" key="1">
    <source>
        <dbReference type="SAM" id="MobiDB-lite"/>
    </source>
</evidence>
<dbReference type="AlphaFoldDB" id="A0A7C8M968"/>
<comment type="caution">
    <text evidence="2">The sequence shown here is derived from an EMBL/GenBank/DDBJ whole genome shotgun (WGS) entry which is preliminary data.</text>
</comment>
<accession>A0A7C8M968</accession>
<proteinExistence type="predicted"/>
<sequence length="233" mass="25691">MSKRNSDGDVLANRVSLMQAKNQKLLASIMGSNTAEHKNELPNEPEADELDEEAVYPEQVGVGGVVPKDIQDGSFTRRAPTSNDRLLETLIGKKAAKAHIAAKQAPRQTNNPQKYGTPTRPAIPEESEDEEEGRAAAFKSKKRKMTTPKPGSAPKDEDIPFRPSTNGPSNDPIADDSTPAPTVETKQEIENDEVTMLKLQRVESKPMSYLDEILAERSSKKKKKKRSKDKVET</sequence>
<organism evidence="2 3">
    <name type="scientific">Massariosphaeria phaeospora</name>
    <dbReference type="NCBI Taxonomy" id="100035"/>
    <lineage>
        <taxon>Eukaryota</taxon>
        <taxon>Fungi</taxon>
        <taxon>Dikarya</taxon>
        <taxon>Ascomycota</taxon>
        <taxon>Pezizomycotina</taxon>
        <taxon>Dothideomycetes</taxon>
        <taxon>Pleosporomycetidae</taxon>
        <taxon>Pleosporales</taxon>
        <taxon>Pleosporales incertae sedis</taxon>
        <taxon>Massariosphaeria</taxon>
    </lineage>
</organism>
<evidence type="ECO:0000313" key="3">
    <source>
        <dbReference type="Proteomes" id="UP000481861"/>
    </source>
</evidence>